<proteinExistence type="predicted"/>
<evidence type="ECO:0000256" key="1">
    <source>
        <dbReference type="SAM" id="MobiDB-lite"/>
    </source>
</evidence>
<keyword evidence="3" id="KW-1185">Reference proteome</keyword>
<dbReference type="EnsemblPlants" id="OMERI09G06480.2">
    <property type="protein sequence ID" value="OMERI09G06480.2"/>
    <property type="gene ID" value="OMERI09G06480"/>
</dbReference>
<reference evidence="2" key="2">
    <citation type="submission" date="2018-05" db="EMBL/GenBank/DDBJ databases">
        <title>OmerRS3 (Oryza meridionalis Reference Sequence Version 3).</title>
        <authorList>
            <person name="Zhang J."/>
            <person name="Kudrna D."/>
            <person name="Lee S."/>
            <person name="Talag J."/>
            <person name="Welchert J."/>
            <person name="Wing R.A."/>
        </authorList>
    </citation>
    <scope>NUCLEOTIDE SEQUENCE [LARGE SCALE GENOMIC DNA]</scope>
    <source>
        <strain evidence="2">OR44</strain>
    </source>
</reference>
<protein>
    <submittedName>
        <fullName evidence="2">Uncharacterized protein</fullName>
    </submittedName>
</protein>
<dbReference type="Gramene" id="OMERI09G06480.2">
    <property type="protein sequence ID" value="OMERI09G06480.2"/>
    <property type="gene ID" value="OMERI09G06480"/>
</dbReference>
<organism evidence="2">
    <name type="scientific">Oryza meridionalis</name>
    <dbReference type="NCBI Taxonomy" id="40149"/>
    <lineage>
        <taxon>Eukaryota</taxon>
        <taxon>Viridiplantae</taxon>
        <taxon>Streptophyta</taxon>
        <taxon>Embryophyta</taxon>
        <taxon>Tracheophyta</taxon>
        <taxon>Spermatophyta</taxon>
        <taxon>Magnoliopsida</taxon>
        <taxon>Liliopsida</taxon>
        <taxon>Poales</taxon>
        <taxon>Poaceae</taxon>
        <taxon>BOP clade</taxon>
        <taxon>Oryzoideae</taxon>
        <taxon>Oryzeae</taxon>
        <taxon>Oryzinae</taxon>
        <taxon>Oryza</taxon>
    </lineage>
</organism>
<dbReference type="Proteomes" id="UP000008021">
    <property type="component" value="Chromosome 9"/>
</dbReference>
<dbReference type="Gramene" id="OMERI09G06480.1">
    <property type="protein sequence ID" value="OMERI09G06480.1"/>
    <property type="gene ID" value="OMERI09G06480"/>
</dbReference>
<evidence type="ECO:0000313" key="3">
    <source>
        <dbReference type="Proteomes" id="UP000008021"/>
    </source>
</evidence>
<dbReference type="AlphaFoldDB" id="A0A0E0ERM6"/>
<dbReference type="EnsemblPlants" id="OMERI09G06480.1">
    <property type="protein sequence ID" value="OMERI09G06480.1"/>
    <property type="gene ID" value="OMERI09G06480"/>
</dbReference>
<feature type="compositionally biased region" description="Basic residues" evidence="1">
    <location>
        <begin position="40"/>
        <end position="52"/>
    </location>
</feature>
<accession>A0A0E0ERM6</accession>
<sequence length="171" mass="18507">MQRRCAQERPGAATAAGGNGAAVVGSMAGALPLLDPAATHSRKTGRRWRRQPWSRPMTPRGGRRWRVSNGRHGWRRRECGRGRAGARAGARRRGACGGEAATAVAGARRRARDSHPWSMPSTMVACLPPDTSLISNSLYRKCLSSSLSCSERYQHSLVSDMPLGLSFSYCS</sequence>
<name>A0A0E0ERM6_9ORYZ</name>
<dbReference type="HOGENOM" id="CLU_1565358_0_0_1"/>
<feature type="region of interest" description="Disordered" evidence="1">
    <location>
        <begin position="35"/>
        <end position="67"/>
    </location>
</feature>
<reference evidence="2" key="1">
    <citation type="submission" date="2015-04" db="UniProtKB">
        <authorList>
            <consortium name="EnsemblPlants"/>
        </authorList>
    </citation>
    <scope>IDENTIFICATION</scope>
</reference>
<evidence type="ECO:0000313" key="2">
    <source>
        <dbReference type="EnsemblPlants" id="OMERI09G06480.2"/>
    </source>
</evidence>